<dbReference type="SMART" id="SM00530">
    <property type="entry name" value="HTH_XRE"/>
    <property type="match status" value="1"/>
</dbReference>
<dbReference type="EMBL" id="CP150886">
    <property type="protein sequence ID" value="WZB88992.1"/>
    <property type="molecule type" value="Genomic_DNA"/>
</dbReference>
<organism evidence="2 3">
    <name type="scientific">Okeanomitos corallinicola TIOX110</name>
    <dbReference type="NCBI Taxonomy" id="3133117"/>
    <lineage>
        <taxon>Bacteria</taxon>
        <taxon>Bacillati</taxon>
        <taxon>Cyanobacteriota</taxon>
        <taxon>Cyanophyceae</taxon>
        <taxon>Nostocales</taxon>
        <taxon>Aphanizomenonaceae</taxon>
        <taxon>Okeanomitos</taxon>
    </lineage>
</organism>
<sequence length="107" mass="11797">MNKENEIIASSGNVFADLGLSNPEERLVKAELARKISEIIKSQQITQVQAAEILGVDQPKISLLIRGRLSGFSVDRLLTYLNKLGSNVEIIVKPKPVNQEFAHTTVL</sequence>
<dbReference type="InterPro" id="IPR010982">
    <property type="entry name" value="Lambda_DNA-bd_dom_sf"/>
</dbReference>
<gene>
    <name evidence="2" type="ORF">WJM97_04755</name>
</gene>
<evidence type="ECO:0000313" key="3">
    <source>
        <dbReference type="Proteomes" id="UP001483337"/>
    </source>
</evidence>
<dbReference type="InterPro" id="IPR001387">
    <property type="entry name" value="Cro/C1-type_HTH"/>
</dbReference>
<dbReference type="Pfam" id="PF13744">
    <property type="entry name" value="HTH_37"/>
    <property type="match status" value="1"/>
</dbReference>
<accession>A0ABZ2UV59</accession>
<dbReference type="Gene3D" id="1.10.260.40">
    <property type="entry name" value="lambda repressor-like DNA-binding domains"/>
    <property type="match status" value="1"/>
</dbReference>
<proteinExistence type="predicted"/>
<evidence type="ECO:0000313" key="2">
    <source>
        <dbReference type="EMBL" id="WZB88992.1"/>
    </source>
</evidence>
<name>A0ABZ2UV59_9CYAN</name>
<dbReference type="Proteomes" id="UP001483337">
    <property type="component" value="Chromosome"/>
</dbReference>
<evidence type="ECO:0000259" key="1">
    <source>
        <dbReference type="PROSITE" id="PS50943"/>
    </source>
</evidence>
<dbReference type="CDD" id="cd00093">
    <property type="entry name" value="HTH_XRE"/>
    <property type="match status" value="1"/>
</dbReference>
<dbReference type="SUPFAM" id="SSF47413">
    <property type="entry name" value="lambda repressor-like DNA-binding domains"/>
    <property type="match status" value="1"/>
</dbReference>
<protein>
    <submittedName>
        <fullName evidence="2">Helix-turn-helix transcriptional regulator</fullName>
    </submittedName>
</protein>
<reference evidence="2 3" key="1">
    <citation type="submission" date="2024-04" db="EMBL/GenBank/DDBJ databases">
        <title>Okeanomitos corallinicola gen. &amp; sp. nov. (Nostocales, Cyanobacteria), a new toxic marine heterocyst-forming cyanobacterium from a coral reef.</title>
        <authorList>
            <person name="Li H."/>
            <person name="Li R."/>
            <person name="Kang J."/>
            <person name="Hii K.S."/>
            <person name="Mohamed H.F."/>
            <person name="Xu X."/>
            <person name="Luo Z."/>
        </authorList>
    </citation>
    <scope>NUCLEOTIDE SEQUENCE [LARGE SCALE GENOMIC DNA]</scope>
    <source>
        <strain evidence="2 3">TIOX110</strain>
    </source>
</reference>
<dbReference type="RefSeq" id="WP_353931897.1">
    <property type="nucleotide sequence ID" value="NZ_CP150886.1"/>
</dbReference>
<feature type="domain" description="HTH cro/C1-type" evidence="1">
    <location>
        <begin position="36"/>
        <end position="91"/>
    </location>
</feature>
<dbReference type="PROSITE" id="PS50943">
    <property type="entry name" value="HTH_CROC1"/>
    <property type="match status" value="1"/>
</dbReference>
<dbReference type="InterPro" id="IPR039554">
    <property type="entry name" value="HigA2-like_HTH"/>
</dbReference>
<keyword evidence="3" id="KW-1185">Reference proteome</keyword>